<dbReference type="Proteomes" id="UP000051442">
    <property type="component" value="Unassembled WGS sequence"/>
</dbReference>
<comment type="caution">
    <text evidence="1">The sequence shown here is derived from an EMBL/GenBank/DDBJ whole genome shotgun (WGS) entry which is preliminary data.</text>
</comment>
<keyword evidence="2" id="KW-1185">Reference proteome</keyword>
<protein>
    <submittedName>
        <fullName evidence="1">Uncharacterized protein</fullName>
    </submittedName>
</protein>
<organism evidence="1 2">
    <name type="scientific">Secundilactobacillus similis DSM 23365 = JCM 2765</name>
    <dbReference type="NCBI Taxonomy" id="1423804"/>
    <lineage>
        <taxon>Bacteria</taxon>
        <taxon>Bacillati</taxon>
        <taxon>Bacillota</taxon>
        <taxon>Bacilli</taxon>
        <taxon>Lactobacillales</taxon>
        <taxon>Lactobacillaceae</taxon>
        <taxon>Secundilactobacillus</taxon>
    </lineage>
</organism>
<gene>
    <name evidence="1" type="ORF">FD14_GL000568</name>
</gene>
<accession>A0A0R2F5M8</accession>
<sequence length="50" mass="5918">MNEMRNYSLFELFQPIDSINNIDNNDMIFYFLFQKSRDAFSDAAAYPSPD</sequence>
<dbReference type="EMBL" id="AYZM01000087">
    <property type="protein sequence ID" value="KRN23817.1"/>
    <property type="molecule type" value="Genomic_DNA"/>
</dbReference>
<evidence type="ECO:0000313" key="1">
    <source>
        <dbReference type="EMBL" id="KRN23817.1"/>
    </source>
</evidence>
<reference evidence="1 2" key="1">
    <citation type="journal article" date="2015" name="Genome Announc.">
        <title>Expanding the biotechnology potential of lactobacilli through comparative genomics of 213 strains and associated genera.</title>
        <authorList>
            <person name="Sun Z."/>
            <person name="Harris H.M."/>
            <person name="McCann A."/>
            <person name="Guo C."/>
            <person name="Argimon S."/>
            <person name="Zhang W."/>
            <person name="Yang X."/>
            <person name="Jeffery I.B."/>
            <person name="Cooney J.C."/>
            <person name="Kagawa T.F."/>
            <person name="Liu W."/>
            <person name="Song Y."/>
            <person name="Salvetti E."/>
            <person name="Wrobel A."/>
            <person name="Rasinkangas P."/>
            <person name="Parkhill J."/>
            <person name="Rea M.C."/>
            <person name="O'Sullivan O."/>
            <person name="Ritari J."/>
            <person name="Douillard F.P."/>
            <person name="Paul Ross R."/>
            <person name="Yang R."/>
            <person name="Briner A.E."/>
            <person name="Felis G.E."/>
            <person name="de Vos W.M."/>
            <person name="Barrangou R."/>
            <person name="Klaenhammer T.R."/>
            <person name="Caufield P.W."/>
            <person name="Cui Y."/>
            <person name="Zhang H."/>
            <person name="O'Toole P.W."/>
        </authorList>
    </citation>
    <scope>NUCLEOTIDE SEQUENCE [LARGE SCALE GENOMIC DNA]</scope>
    <source>
        <strain evidence="1 2">DSM 23365</strain>
    </source>
</reference>
<dbReference type="AlphaFoldDB" id="A0A0R2F5M8"/>
<proteinExistence type="predicted"/>
<name>A0A0R2F5M8_9LACO</name>
<dbReference type="PATRIC" id="fig|1423804.4.peg.613"/>
<evidence type="ECO:0000313" key="2">
    <source>
        <dbReference type="Proteomes" id="UP000051442"/>
    </source>
</evidence>